<name>A0A261FRY3_9BIFI</name>
<comment type="caution">
    <text evidence="2">The sequence shown here is derived from an EMBL/GenBank/DDBJ whole genome shotgun (WGS) entry which is preliminary data.</text>
</comment>
<dbReference type="InterPro" id="IPR000845">
    <property type="entry name" value="Nucleoside_phosphorylase_d"/>
</dbReference>
<dbReference type="GO" id="GO:0019284">
    <property type="term" value="P:L-methionine salvage from S-adenosylmethionine"/>
    <property type="evidence" value="ECO:0007669"/>
    <property type="project" value="TreeGrafter"/>
</dbReference>
<proteinExistence type="predicted"/>
<dbReference type="GO" id="GO:0009116">
    <property type="term" value="P:nucleoside metabolic process"/>
    <property type="evidence" value="ECO:0007669"/>
    <property type="project" value="InterPro"/>
</dbReference>
<organism evidence="2 3">
    <name type="scientific">Bifidobacterium lemurum</name>
    <dbReference type="NCBI Taxonomy" id="1603886"/>
    <lineage>
        <taxon>Bacteria</taxon>
        <taxon>Bacillati</taxon>
        <taxon>Actinomycetota</taxon>
        <taxon>Actinomycetes</taxon>
        <taxon>Bifidobacteriales</taxon>
        <taxon>Bifidobacteriaceae</taxon>
        <taxon>Bifidobacterium</taxon>
    </lineage>
</organism>
<dbReference type="SUPFAM" id="SSF53167">
    <property type="entry name" value="Purine and uridine phosphorylases"/>
    <property type="match status" value="1"/>
</dbReference>
<protein>
    <submittedName>
        <fullName evidence="2">5'-methylthioadenosine nucleosidase</fullName>
    </submittedName>
</protein>
<dbReference type="GO" id="GO:0008782">
    <property type="term" value="F:adenosylhomocysteine nucleosidase activity"/>
    <property type="evidence" value="ECO:0007669"/>
    <property type="project" value="TreeGrafter"/>
</dbReference>
<dbReference type="Gene3D" id="3.40.50.1580">
    <property type="entry name" value="Nucleoside phosphorylase domain"/>
    <property type="match status" value="1"/>
</dbReference>
<dbReference type="OrthoDB" id="44283at2"/>
<gene>
    <name evidence="2" type="ORF">BLEM_1226</name>
</gene>
<dbReference type="Pfam" id="PF01048">
    <property type="entry name" value="PNP_UDP_1"/>
    <property type="match status" value="1"/>
</dbReference>
<dbReference type="RefSeq" id="WP_072724603.1">
    <property type="nucleotide sequence ID" value="NZ_BDIS01000011.1"/>
</dbReference>
<dbReference type="STRING" id="1603886.GCA_001895165_00704"/>
<dbReference type="PANTHER" id="PTHR46832">
    <property type="entry name" value="5'-METHYLTHIOADENOSINE/S-ADENOSYLHOMOCYSTEINE NUCLEOSIDASE"/>
    <property type="match status" value="1"/>
</dbReference>
<dbReference type="InterPro" id="IPR035994">
    <property type="entry name" value="Nucleoside_phosphorylase_sf"/>
</dbReference>
<accession>A0A261FRY3</accession>
<reference evidence="2 3" key="1">
    <citation type="journal article" date="2017" name="BMC Genomics">
        <title>Comparative genomic and phylogenomic analyses of the Bifidobacteriaceae family.</title>
        <authorList>
            <person name="Lugli G.A."/>
            <person name="Milani C."/>
            <person name="Turroni F."/>
            <person name="Duranti S."/>
            <person name="Mancabelli L."/>
            <person name="Mangifesta M."/>
            <person name="Ferrario C."/>
            <person name="Modesto M."/>
            <person name="Mattarelli P."/>
            <person name="Jiri K."/>
            <person name="van Sinderen D."/>
            <person name="Ventura M."/>
        </authorList>
    </citation>
    <scope>NUCLEOTIDE SEQUENCE [LARGE SCALE GENOMIC DNA]</scope>
    <source>
        <strain evidence="2 3">DSM 28807</strain>
    </source>
</reference>
<dbReference type="CDD" id="cd09008">
    <property type="entry name" value="MTAN"/>
    <property type="match status" value="1"/>
</dbReference>
<dbReference type="EMBL" id="MWWX01000007">
    <property type="protein sequence ID" value="OZG61917.1"/>
    <property type="molecule type" value="Genomic_DNA"/>
</dbReference>
<evidence type="ECO:0000259" key="1">
    <source>
        <dbReference type="Pfam" id="PF01048"/>
    </source>
</evidence>
<evidence type="ECO:0000313" key="2">
    <source>
        <dbReference type="EMBL" id="OZG61917.1"/>
    </source>
</evidence>
<dbReference type="PANTHER" id="PTHR46832:SF1">
    <property type="entry name" value="5'-METHYLTHIOADENOSINE_S-ADENOSYLHOMOCYSTEINE NUCLEOSIDASE"/>
    <property type="match status" value="1"/>
</dbReference>
<keyword evidence="3" id="KW-1185">Reference proteome</keyword>
<dbReference type="Proteomes" id="UP000216352">
    <property type="component" value="Unassembled WGS sequence"/>
</dbReference>
<dbReference type="GO" id="GO:0005829">
    <property type="term" value="C:cytosol"/>
    <property type="evidence" value="ECO:0007669"/>
    <property type="project" value="TreeGrafter"/>
</dbReference>
<sequence length="252" mass="26986">MTVRVAVVTALEKEAELFFEALGTNGETRYGMHTAAGRYHDVELAVAVAGMGIVNTAAAAQYLIMEHRPDALVFSGIAGGLNPRMDIDDIVIGERVIYLGADTALIAESEPYLEEFASSAPLVERAARVLDARGLRRVESVAEHGDTTMFVEPKPSHTQPTYVVGTVASSITFNTAPADLDRSVAFHHADCEEMEGVAAAQIAAKAGVDCLVIRSLSNMCGESYEQLDGRDTDLRRSARLVAGVVLEMLEGM</sequence>
<dbReference type="AlphaFoldDB" id="A0A261FRY3"/>
<dbReference type="GO" id="GO:0008930">
    <property type="term" value="F:methylthioadenosine nucleosidase activity"/>
    <property type="evidence" value="ECO:0007669"/>
    <property type="project" value="TreeGrafter"/>
</dbReference>
<evidence type="ECO:0000313" key="3">
    <source>
        <dbReference type="Proteomes" id="UP000216352"/>
    </source>
</evidence>
<feature type="domain" description="Nucleoside phosphorylase" evidence="1">
    <location>
        <begin position="4"/>
        <end position="249"/>
    </location>
</feature>